<feature type="transmembrane region" description="Helical" evidence="1">
    <location>
        <begin position="234"/>
        <end position="253"/>
    </location>
</feature>
<dbReference type="Proteomes" id="UP000034893">
    <property type="component" value="Unassembled WGS sequence"/>
</dbReference>
<dbReference type="EMBL" id="LBVP01000001">
    <property type="protein sequence ID" value="KKQ90137.1"/>
    <property type="molecule type" value="Genomic_DNA"/>
</dbReference>
<evidence type="ECO:0008006" key="4">
    <source>
        <dbReference type="Google" id="ProtNLM"/>
    </source>
</evidence>
<feature type="transmembrane region" description="Helical" evidence="1">
    <location>
        <begin position="297"/>
        <end position="316"/>
    </location>
</feature>
<evidence type="ECO:0000313" key="2">
    <source>
        <dbReference type="EMBL" id="KKQ90137.1"/>
    </source>
</evidence>
<feature type="transmembrane region" description="Helical" evidence="1">
    <location>
        <begin position="622"/>
        <end position="641"/>
    </location>
</feature>
<dbReference type="PANTHER" id="PTHR38454:SF1">
    <property type="entry name" value="INTEGRAL MEMBRANE PROTEIN"/>
    <property type="match status" value="1"/>
</dbReference>
<accession>A0A0G0LGH0</accession>
<name>A0A0G0LGH0_9BACT</name>
<protein>
    <recommendedName>
        <fullName evidence="4">Membrane protein 6-pyruvoyl-tetrahydropterin synthase-related domain-containing protein</fullName>
    </recommendedName>
</protein>
<dbReference type="InterPro" id="IPR018580">
    <property type="entry name" value="Uncharacterised_YfhO"/>
</dbReference>
<keyword evidence="1" id="KW-1133">Transmembrane helix</keyword>
<reference evidence="2 3" key="1">
    <citation type="journal article" date="2015" name="Nature">
        <title>rRNA introns, odd ribosomes, and small enigmatic genomes across a large radiation of phyla.</title>
        <authorList>
            <person name="Brown C.T."/>
            <person name="Hug L.A."/>
            <person name="Thomas B.C."/>
            <person name="Sharon I."/>
            <person name="Castelle C.J."/>
            <person name="Singh A."/>
            <person name="Wilkins M.J."/>
            <person name="Williams K.H."/>
            <person name="Banfield J.F."/>
        </authorList>
    </citation>
    <scope>NUCLEOTIDE SEQUENCE [LARGE SCALE GENOMIC DNA]</scope>
</reference>
<feature type="transmembrane region" description="Helical" evidence="1">
    <location>
        <begin position="117"/>
        <end position="138"/>
    </location>
</feature>
<evidence type="ECO:0000256" key="1">
    <source>
        <dbReference type="SAM" id="Phobius"/>
    </source>
</evidence>
<feature type="transmembrane region" description="Helical" evidence="1">
    <location>
        <begin position="385"/>
        <end position="403"/>
    </location>
</feature>
<gene>
    <name evidence="2" type="ORF">UT12_C0001G0005</name>
</gene>
<dbReference type="Pfam" id="PF09586">
    <property type="entry name" value="YfhO"/>
    <property type="match status" value="1"/>
</dbReference>
<feature type="transmembrane region" description="Helical" evidence="1">
    <location>
        <begin position="83"/>
        <end position="105"/>
    </location>
</feature>
<feature type="transmembrane region" description="Helical" evidence="1">
    <location>
        <begin position="172"/>
        <end position="190"/>
    </location>
</feature>
<proteinExistence type="predicted"/>
<feature type="transmembrane region" description="Helical" evidence="1">
    <location>
        <begin position="196"/>
        <end position="213"/>
    </location>
</feature>
<keyword evidence="1" id="KW-0812">Transmembrane</keyword>
<feature type="transmembrane region" description="Helical" evidence="1">
    <location>
        <begin position="144"/>
        <end position="165"/>
    </location>
</feature>
<organism evidence="2 3">
    <name type="scientific">Candidatus Curtissbacteria bacterium GW2011_GWC2_38_9</name>
    <dbReference type="NCBI Taxonomy" id="1618414"/>
    <lineage>
        <taxon>Bacteria</taxon>
        <taxon>Candidatus Curtissiibacteriota</taxon>
    </lineage>
</organism>
<feature type="transmembrane region" description="Helical" evidence="1">
    <location>
        <begin position="362"/>
        <end position="378"/>
    </location>
</feature>
<feature type="transmembrane region" description="Helical" evidence="1">
    <location>
        <begin position="12"/>
        <end position="29"/>
    </location>
</feature>
<dbReference type="PANTHER" id="PTHR38454">
    <property type="entry name" value="INTEGRAL MEMBRANE PROTEIN-RELATED"/>
    <property type="match status" value="1"/>
</dbReference>
<sequence>MAKNEKVKTRFYITLLFVICLVFFLPFLIRPDFLTTRDNDLGRTYIPLFSFIRNSFFTYKQIPLWRPDQLMGEPFIDNPLSSLFYPANLLFLIFSVKFASVVYLFSHFLLVGIFTYLLARSFNFSSLSSFAAACLYVFSTKMLLHLSAGHITMIAAFSYFPLVFLSTRKIILQSESVWVVIGAISLTFMLVTYPTIFYYAVIFIIIYWLYHVLINRWMTKDLKLKELEREIVKIILLFIVLLGLSAIFLLPQAEFTPLSTRSQLKLEDVAQPLWNLKRFLTSFTFPYLNFESFDHESLLYLGIVPSLLFVVGFLRLSNIKKFFLASISFTTLLFVAGLSTPIFKLAYDFMPFLKYTRITTRLWFIVALIVALIAAYGLEKIKRKSFVYLILSVFLIESFFIGYRKIISVPNLSFKNEALYQYLASDQDLFRVYCTTYCFNPQLVSKYKIQVLHGETPIQDAKFIDFLAAAGGYEYSKFAVIFPPYQVWQRDNPPQPNAYLLGLANVKYVASTYPVKDTDLIFVNEFDRIYLYQNRKFKPRVYFSNVADGVTITKYSPNNISVNFSSSSRPRTLIFSELFYPGWIVNADHQKLTVLNQEPLFRKVIVPQNKNSLEINYKPESFTIGKTISLSTITFLILWYIRKRQQKSLR</sequence>
<feature type="transmembrane region" description="Helical" evidence="1">
    <location>
        <begin position="323"/>
        <end position="342"/>
    </location>
</feature>
<comment type="caution">
    <text evidence="2">The sequence shown here is derived from an EMBL/GenBank/DDBJ whole genome shotgun (WGS) entry which is preliminary data.</text>
</comment>
<dbReference type="AlphaFoldDB" id="A0A0G0LGH0"/>
<keyword evidence="1" id="KW-0472">Membrane</keyword>
<evidence type="ECO:0000313" key="3">
    <source>
        <dbReference type="Proteomes" id="UP000034893"/>
    </source>
</evidence>